<dbReference type="PATRIC" id="fig|1423767.3.peg.1460"/>
<accession>A0A0R1VMR8</accession>
<organism evidence="1 2">
    <name type="scientific">Lactobacillus kitasatonis DSM 16761 = JCM 1039</name>
    <dbReference type="NCBI Taxonomy" id="1423767"/>
    <lineage>
        <taxon>Bacteria</taxon>
        <taxon>Bacillati</taxon>
        <taxon>Bacillota</taxon>
        <taxon>Bacilli</taxon>
        <taxon>Lactobacillales</taxon>
        <taxon>Lactobacillaceae</taxon>
        <taxon>Lactobacillus</taxon>
    </lineage>
</organism>
<dbReference type="eggNOG" id="ENOG50301JC">
    <property type="taxonomic scope" value="Bacteria"/>
</dbReference>
<evidence type="ECO:0000313" key="1">
    <source>
        <dbReference type="EMBL" id="KRM03020.1"/>
    </source>
</evidence>
<dbReference type="AlphaFoldDB" id="A0A0R1VMR8"/>
<protein>
    <submittedName>
        <fullName evidence="1">Uncharacterized protein</fullName>
    </submittedName>
</protein>
<dbReference type="EMBL" id="AZFU01000034">
    <property type="protein sequence ID" value="KRM03020.1"/>
    <property type="molecule type" value="Genomic_DNA"/>
</dbReference>
<reference evidence="1 2" key="1">
    <citation type="journal article" date="2015" name="Genome Announc.">
        <title>Expanding the biotechnology potential of lactobacilli through comparative genomics of 213 strains and associated genera.</title>
        <authorList>
            <person name="Sun Z."/>
            <person name="Harris H.M."/>
            <person name="McCann A."/>
            <person name="Guo C."/>
            <person name="Argimon S."/>
            <person name="Zhang W."/>
            <person name="Yang X."/>
            <person name="Jeffery I.B."/>
            <person name="Cooney J.C."/>
            <person name="Kagawa T.F."/>
            <person name="Liu W."/>
            <person name="Song Y."/>
            <person name="Salvetti E."/>
            <person name="Wrobel A."/>
            <person name="Rasinkangas P."/>
            <person name="Parkhill J."/>
            <person name="Rea M.C."/>
            <person name="O'Sullivan O."/>
            <person name="Ritari J."/>
            <person name="Douillard F.P."/>
            <person name="Paul Ross R."/>
            <person name="Yang R."/>
            <person name="Briner A.E."/>
            <person name="Felis G.E."/>
            <person name="de Vos W.M."/>
            <person name="Barrangou R."/>
            <person name="Klaenhammer T.R."/>
            <person name="Caufield P.W."/>
            <person name="Cui Y."/>
            <person name="Zhang H."/>
            <person name="O'Toole P.W."/>
        </authorList>
    </citation>
    <scope>NUCLEOTIDE SEQUENCE [LARGE SCALE GENOMIC DNA]</scope>
    <source>
        <strain evidence="1 2">DSM 16761</strain>
    </source>
</reference>
<dbReference type="Proteomes" id="UP000051307">
    <property type="component" value="Unassembled WGS sequence"/>
</dbReference>
<proteinExistence type="predicted"/>
<evidence type="ECO:0000313" key="2">
    <source>
        <dbReference type="Proteomes" id="UP000051307"/>
    </source>
</evidence>
<comment type="caution">
    <text evidence="1">The sequence shown here is derived from an EMBL/GenBank/DDBJ whole genome shotgun (WGS) entry which is preliminary data.</text>
</comment>
<sequence length="154" mass="17213">MKIMTEEIEVNFQARNPSGIKLLNRLYDGHLVLNDIGVRLDEQLNNEDEELTVPTQEDINNLSDIFGKTVEAFSDITDAYGDVNNFANNFAGSTKAFAEKLITEMVDFNNGIADIGDTEGGLENYDNDKLNNWVNQLMGDIVETNDSFNALINE</sequence>
<gene>
    <name evidence="1" type="ORF">FC59_GL001405</name>
</gene>
<name>A0A0R1VMR8_9LACO</name>